<dbReference type="PANTHER" id="PTHR30238">
    <property type="entry name" value="MEMBRANE BOUND PREDICTED REDOX MODULATOR"/>
    <property type="match status" value="1"/>
</dbReference>
<comment type="caution">
    <text evidence="8">The sequence shown here is derived from an EMBL/GenBank/DDBJ whole genome shotgun (WGS) entry which is preliminary data.</text>
</comment>
<protein>
    <submittedName>
        <fullName evidence="8">TerC family protein</fullName>
    </submittedName>
</protein>
<dbReference type="AlphaFoldDB" id="A0A7V6A147"/>
<comment type="similarity">
    <text evidence="2">Belongs to the TerC family.</text>
</comment>
<dbReference type="InterPro" id="IPR022301">
    <property type="entry name" value="Integral_membrane_YjbE"/>
</dbReference>
<feature type="transmembrane region" description="Helical" evidence="7">
    <location>
        <begin position="78"/>
        <end position="97"/>
    </location>
</feature>
<evidence type="ECO:0000256" key="7">
    <source>
        <dbReference type="SAM" id="Phobius"/>
    </source>
</evidence>
<reference evidence="8" key="1">
    <citation type="journal article" date="2020" name="mSystems">
        <title>Genome- and Community-Level Interaction Insights into Carbon Utilization and Element Cycling Functions of Hydrothermarchaeota in Hydrothermal Sediment.</title>
        <authorList>
            <person name="Zhou Z."/>
            <person name="Liu Y."/>
            <person name="Xu W."/>
            <person name="Pan J."/>
            <person name="Luo Z.H."/>
            <person name="Li M."/>
        </authorList>
    </citation>
    <scope>NUCLEOTIDE SEQUENCE [LARGE SCALE GENOMIC DNA]</scope>
    <source>
        <strain evidence="8">SpSt-767</strain>
    </source>
</reference>
<keyword evidence="4 7" id="KW-1133">Transmembrane helix</keyword>
<gene>
    <name evidence="8" type="ORF">ENV52_01450</name>
</gene>
<dbReference type="NCBIfam" id="TIGR03717">
    <property type="entry name" value="R_switched_YjbE"/>
    <property type="match status" value="1"/>
</dbReference>
<evidence type="ECO:0000256" key="3">
    <source>
        <dbReference type="ARBA" id="ARBA00022692"/>
    </source>
</evidence>
<evidence type="ECO:0000256" key="1">
    <source>
        <dbReference type="ARBA" id="ARBA00004141"/>
    </source>
</evidence>
<name>A0A7V6A147_9BACT</name>
<dbReference type="GO" id="GO:0016020">
    <property type="term" value="C:membrane"/>
    <property type="evidence" value="ECO:0007669"/>
    <property type="project" value="UniProtKB-SubCell"/>
</dbReference>
<feature type="transmembrane region" description="Helical" evidence="7">
    <location>
        <begin position="53"/>
        <end position="72"/>
    </location>
</feature>
<feature type="transmembrane region" description="Helical" evidence="7">
    <location>
        <begin position="210"/>
        <end position="228"/>
    </location>
</feature>
<evidence type="ECO:0000256" key="6">
    <source>
        <dbReference type="SAM" id="MobiDB-lite"/>
    </source>
</evidence>
<feature type="transmembrane region" description="Helical" evidence="7">
    <location>
        <begin position="171"/>
        <end position="190"/>
    </location>
</feature>
<feature type="region of interest" description="Disordered" evidence="6">
    <location>
        <begin position="236"/>
        <end position="261"/>
    </location>
</feature>
<proteinExistence type="inferred from homology"/>
<feature type="transmembrane region" description="Helical" evidence="7">
    <location>
        <begin position="109"/>
        <end position="136"/>
    </location>
</feature>
<evidence type="ECO:0000256" key="2">
    <source>
        <dbReference type="ARBA" id="ARBA00007511"/>
    </source>
</evidence>
<feature type="transmembrane region" description="Helical" evidence="7">
    <location>
        <begin position="142"/>
        <end position="164"/>
    </location>
</feature>
<organism evidence="8">
    <name type="scientific">Desulfobacca acetoxidans</name>
    <dbReference type="NCBI Taxonomy" id="60893"/>
    <lineage>
        <taxon>Bacteria</taxon>
        <taxon>Pseudomonadati</taxon>
        <taxon>Thermodesulfobacteriota</taxon>
        <taxon>Desulfobaccia</taxon>
        <taxon>Desulfobaccales</taxon>
        <taxon>Desulfobaccaceae</taxon>
        <taxon>Desulfobacca</taxon>
    </lineage>
</organism>
<evidence type="ECO:0000256" key="4">
    <source>
        <dbReference type="ARBA" id="ARBA00022989"/>
    </source>
</evidence>
<evidence type="ECO:0000313" key="8">
    <source>
        <dbReference type="EMBL" id="HHS28352.1"/>
    </source>
</evidence>
<sequence>MDWTAWGLGRPDWLFFARALNIILIDLILSGDNAVVIAMAVRSLPRRQRRWGIAAGAGAAVSLRVVLTFFAARLLEVQFLKLVGGALIAWIAVKLFLKGTVEERDQEAAGLLQAVLLILLADATMSLDNVLAIAAISRGNLILLIFGLIVSIPLVIFTSSLLSMLMDRYPIIVYLGSAILGRVAGEMIMNDPVVVHWLAPPLWLTHTVEAAAAVGVIVAGKLLVWLRFKRAEDPEAGQELSASPDDSLPARRPKGWGIWRS</sequence>
<keyword evidence="5 7" id="KW-0472">Membrane</keyword>
<dbReference type="Pfam" id="PF03741">
    <property type="entry name" value="TerC"/>
    <property type="match status" value="1"/>
</dbReference>
<evidence type="ECO:0000256" key="5">
    <source>
        <dbReference type="ARBA" id="ARBA00023136"/>
    </source>
</evidence>
<dbReference type="EMBL" id="DTGR01000025">
    <property type="protein sequence ID" value="HHS28352.1"/>
    <property type="molecule type" value="Genomic_DNA"/>
</dbReference>
<feature type="transmembrane region" description="Helical" evidence="7">
    <location>
        <begin position="20"/>
        <end position="41"/>
    </location>
</feature>
<accession>A0A7V6A147</accession>
<keyword evidence="3 7" id="KW-0812">Transmembrane</keyword>
<comment type="subcellular location">
    <subcellularLocation>
        <location evidence="1">Membrane</location>
        <topology evidence="1">Multi-pass membrane protein</topology>
    </subcellularLocation>
</comment>
<dbReference type="InterPro" id="IPR005496">
    <property type="entry name" value="Integral_membrane_TerC"/>
</dbReference>
<dbReference type="PANTHER" id="PTHR30238:SF4">
    <property type="entry name" value="SLL1022 PROTEIN"/>
    <property type="match status" value="1"/>
</dbReference>